<organism evidence="3 4">
    <name type="scientific">Adineta steineri</name>
    <dbReference type="NCBI Taxonomy" id="433720"/>
    <lineage>
        <taxon>Eukaryota</taxon>
        <taxon>Metazoa</taxon>
        <taxon>Spiralia</taxon>
        <taxon>Gnathifera</taxon>
        <taxon>Rotifera</taxon>
        <taxon>Eurotatoria</taxon>
        <taxon>Bdelloidea</taxon>
        <taxon>Adinetida</taxon>
        <taxon>Adinetidae</taxon>
        <taxon>Adineta</taxon>
    </lineage>
</organism>
<dbReference type="Gene3D" id="2.120.10.30">
    <property type="entry name" value="TolB, C-terminal domain"/>
    <property type="match status" value="1"/>
</dbReference>
<feature type="non-terminal residue" evidence="3">
    <location>
        <position position="82"/>
    </location>
</feature>
<evidence type="ECO:0000313" key="4">
    <source>
        <dbReference type="Proteomes" id="UP000663860"/>
    </source>
</evidence>
<dbReference type="EMBL" id="CAJNOE010005882">
    <property type="protein sequence ID" value="CAF1521314.1"/>
    <property type="molecule type" value="Genomic_DNA"/>
</dbReference>
<feature type="non-terminal residue" evidence="3">
    <location>
        <position position="1"/>
    </location>
</feature>
<dbReference type="InterPro" id="IPR001258">
    <property type="entry name" value="NHL_repeat"/>
</dbReference>
<feature type="repeat" description="NHL" evidence="2">
    <location>
        <begin position="33"/>
        <end position="65"/>
    </location>
</feature>
<reference evidence="3" key="1">
    <citation type="submission" date="2021-02" db="EMBL/GenBank/DDBJ databases">
        <authorList>
            <person name="Nowell W R."/>
        </authorList>
    </citation>
    <scope>NUCLEOTIDE SEQUENCE</scope>
</reference>
<gene>
    <name evidence="3" type="ORF">IZO911_LOCUS45858</name>
</gene>
<evidence type="ECO:0000256" key="1">
    <source>
        <dbReference type="ARBA" id="ARBA00022737"/>
    </source>
</evidence>
<accession>A0A815UIQ5</accession>
<dbReference type="Pfam" id="PF01436">
    <property type="entry name" value="NHL"/>
    <property type="match status" value="1"/>
</dbReference>
<dbReference type="PROSITE" id="PS51125">
    <property type="entry name" value="NHL"/>
    <property type="match status" value="1"/>
</dbReference>
<name>A0A815UIQ5_9BILA</name>
<dbReference type="AlphaFoldDB" id="A0A815UIQ5"/>
<keyword evidence="1" id="KW-0677">Repeat</keyword>
<dbReference type="InterPro" id="IPR011042">
    <property type="entry name" value="6-blade_b-propeller_TolB-like"/>
</dbReference>
<evidence type="ECO:0000313" key="3">
    <source>
        <dbReference type="EMBL" id="CAF1521314.1"/>
    </source>
</evidence>
<protein>
    <submittedName>
        <fullName evidence="3">Uncharacterized protein</fullName>
    </submittedName>
</protein>
<evidence type="ECO:0000256" key="2">
    <source>
        <dbReference type="PROSITE-ProRule" id="PRU00504"/>
    </source>
</evidence>
<comment type="caution">
    <text evidence="3">The sequence shown here is derived from an EMBL/GenBank/DDBJ whole genome shotgun (WGS) entry which is preliminary data.</text>
</comment>
<proteinExistence type="predicted"/>
<dbReference type="SUPFAM" id="SSF101898">
    <property type="entry name" value="NHL repeat"/>
    <property type="match status" value="1"/>
</dbReference>
<dbReference type="Proteomes" id="UP000663860">
    <property type="component" value="Unassembled WGS sequence"/>
</dbReference>
<sequence length="82" mass="9277">LDQYGCLYILDYSNNRIQKWYPDASYGTTVTSGSLNLPIGLKFDRLGNLIVADTSYHRVVCYSVMCPATTTTTTLPPRKFYL</sequence>